<gene>
    <name evidence="2" type="ORF">GPA27_09710</name>
</gene>
<evidence type="ECO:0000313" key="2">
    <source>
        <dbReference type="EMBL" id="NMF97662.1"/>
    </source>
</evidence>
<protein>
    <recommendedName>
        <fullName evidence="1">Porin domain-containing protein</fullName>
    </recommendedName>
</protein>
<evidence type="ECO:0000313" key="3">
    <source>
        <dbReference type="Proteomes" id="UP000634522"/>
    </source>
</evidence>
<dbReference type="Pfam" id="PF13609">
    <property type="entry name" value="Porin_4"/>
    <property type="match status" value="1"/>
</dbReference>
<dbReference type="Proteomes" id="UP000634522">
    <property type="component" value="Unassembled WGS sequence"/>
</dbReference>
<sequence length="206" mass="22070">MVVDDAGTLDKGGAKLEFGWMRDDQSRGFDAAAGYGPIENLEVEIAYSRARDHEPHPSLWAHGVGGAVKWAPLQAETGLSAGLKVEYARERVDLRGGESDEIARASSVTGLATWAFASGSRVHLNLGREWVRAAGDTHTANTWGVGFEQPLTDDFTIAAEVFGADDGRPDRQVGLRYEIVEGVKVSGAVGRGSDRTIANVGVAWEF</sequence>
<reference evidence="2 3" key="1">
    <citation type="submission" date="2019-12" db="EMBL/GenBank/DDBJ databases">
        <title>Comparative genomics gives insights into the taxonomy of the Azoarcus-Aromatoleum group and reveals separate origins of nif in the plant-associated Azoarcus and non-plant-associated Aromatoleum sub-groups.</title>
        <authorList>
            <person name="Lafos M."/>
            <person name="Maluk M."/>
            <person name="Batista M."/>
            <person name="Junghare M."/>
            <person name="Carmona M."/>
            <person name="Faoro H."/>
            <person name="Cruz L.M."/>
            <person name="Battistoni F."/>
            <person name="De Souza E."/>
            <person name="Pedrosa F."/>
            <person name="Chen W.-M."/>
            <person name="Poole P.S."/>
            <person name="Dixon R.A."/>
            <person name="James E.K."/>
        </authorList>
    </citation>
    <scope>NUCLEOTIDE SEQUENCE [LARGE SCALE GENOMIC DNA]</scope>
    <source>
        <strain evidence="2 3">T</strain>
    </source>
</reference>
<accession>A0ABX1NED8</accession>
<dbReference type="Gene3D" id="2.40.160.10">
    <property type="entry name" value="Porin"/>
    <property type="match status" value="1"/>
</dbReference>
<dbReference type="InterPro" id="IPR033900">
    <property type="entry name" value="Gram_neg_porin_domain"/>
</dbReference>
<keyword evidence="3" id="KW-1185">Reference proteome</keyword>
<dbReference type="RefSeq" id="WP_169139944.1">
    <property type="nucleotide sequence ID" value="NZ_WTVS01000017.1"/>
</dbReference>
<feature type="domain" description="Porin" evidence="1">
    <location>
        <begin position="24"/>
        <end position="161"/>
    </location>
</feature>
<name>A0ABX1NED8_9RHOO</name>
<dbReference type="InterPro" id="IPR023614">
    <property type="entry name" value="Porin_dom_sf"/>
</dbReference>
<comment type="caution">
    <text evidence="2">The sequence shown here is derived from an EMBL/GenBank/DDBJ whole genome shotgun (WGS) entry which is preliminary data.</text>
</comment>
<dbReference type="EMBL" id="WTVS01000017">
    <property type="protein sequence ID" value="NMF97662.1"/>
    <property type="molecule type" value="Genomic_DNA"/>
</dbReference>
<organism evidence="2 3">
    <name type="scientific">Aromatoleum toluolicum</name>
    <dbReference type="NCBI Taxonomy" id="90060"/>
    <lineage>
        <taxon>Bacteria</taxon>
        <taxon>Pseudomonadati</taxon>
        <taxon>Pseudomonadota</taxon>
        <taxon>Betaproteobacteria</taxon>
        <taxon>Rhodocyclales</taxon>
        <taxon>Rhodocyclaceae</taxon>
        <taxon>Aromatoleum</taxon>
    </lineage>
</organism>
<evidence type="ECO:0000259" key="1">
    <source>
        <dbReference type="Pfam" id="PF13609"/>
    </source>
</evidence>
<proteinExistence type="predicted"/>
<dbReference type="SUPFAM" id="SSF56935">
    <property type="entry name" value="Porins"/>
    <property type="match status" value="1"/>
</dbReference>